<dbReference type="OrthoDB" id="71876at2"/>
<dbReference type="Gene3D" id="2.60.120.380">
    <property type="match status" value="1"/>
</dbReference>
<keyword evidence="3" id="KW-1185">Reference proteome</keyword>
<reference evidence="2 3" key="1">
    <citation type="submission" date="2016-11" db="EMBL/GenBank/DDBJ databases">
        <title>Study of marine rhodopsin-containing bacteria.</title>
        <authorList>
            <person name="Yoshizawa S."/>
            <person name="Kumagai Y."/>
            <person name="Kogure K."/>
        </authorList>
    </citation>
    <scope>NUCLEOTIDE SEQUENCE [LARGE SCALE GENOMIC DNA]</scope>
    <source>
        <strain evidence="2 3">SAORIC-28</strain>
    </source>
</reference>
<keyword evidence="1" id="KW-0732">Signal</keyword>
<gene>
    <name evidence="2" type="ORF">BSZ37_01155</name>
</gene>
<evidence type="ECO:0008006" key="4">
    <source>
        <dbReference type="Google" id="ProtNLM"/>
    </source>
</evidence>
<accession>A0A271IX85</accession>
<organism evidence="2 3">
    <name type="scientific">Rubrivirga marina</name>
    <dbReference type="NCBI Taxonomy" id="1196024"/>
    <lineage>
        <taxon>Bacteria</taxon>
        <taxon>Pseudomonadati</taxon>
        <taxon>Rhodothermota</taxon>
        <taxon>Rhodothermia</taxon>
        <taxon>Rhodothermales</taxon>
        <taxon>Rubricoccaceae</taxon>
        <taxon>Rubrivirga</taxon>
    </lineage>
</organism>
<evidence type="ECO:0000313" key="2">
    <source>
        <dbReference type="EMBL" id="PAP75149.1"/>
    </source>
</evidence>
<name>A0A271IX85_9BACT</name>
<feature type="signal peptide" evidence="1">
    <location>
        <begin position="1"/>
        <end position="22"/>
    </location>
</feature>
<sequence>MRPALGLLAATLLVALAQSATAQTYSNQVRAQLDAAEQTLRGQGFRPTHDYEIGSLDDGAEESFTLRLSAEREYALVGACDADCDDMDFWLYDENDNLIDSDTSTDDVPIVRVTPRWSGAFRIRVRMYECSVEPCYYGIGVFGG</sequence>
<dbReference type="RefSeq" id="WP_095508783.1">
    <property type="nucleotide sequence ID" value="NZ_MQWD01000001.1"/>
</dbReference>
<dbReference type="Proteomes" id="UP000216339">
    <property type="component" value="Unassembled WGS sequence"/>
</dbReference>
<feature type="chain" id="PRO_5012040782" description="Peptidase C-terminal archaeal/bacterial domain-containing protein" evidence="1">
    <location>
        <begin position="23"/>
        <end position="144"/>
    </location>
</feature>
<comment type="caution">
    <text evidence="2">The sequence shown here is derived from an EMBL/GenBank/DDBJ whole genome shotgun (WGS) entry which is preliminary data.</text>
</comment>
<evidence type="ECO:0000256" key="1">
    <source>
        <dbReference type="SAM" id="SignalP"/>
    </source>
</evidence>
<proteinExistence type="predicted"/>
<dbReference type="AlphaFoldDB" id="A0A271IX85"/>
<dbReference type="EMBL" id="MQWD01000001">
    <property type="protein sequence ID" value="PAP75149.1"/>
    <property type="molecule type" value="Genomic_DNA"/>
</dbReference>
<protein>
    <recommendedName>
        <fullName evidence="4">Peptidase C-terminal archaeal/bacterial domain-containing protein</fullName>
    </recommendedName>
</protein>
<evidence type="ECO:0000313" key="3">
    <source>
        <dbReference type="Proteomes" id="UP000216339"/>
    </source>
</evidence>